<dbReference type="PANTHER" id="PTHR11596">
    <property type="entry name" value="ALKALINE PHOSPHATASE"/>
    <property type="match status" value="1"/>
</dbReference>
<dbReference type="Gene3D" id="3.40.720.10">
    <property type="entry name" value="Alkaline Phosphatase, subunit A"/>
    <property type="match status" value="2"/>
</dbReference>
<dbReference type="EC" id="3.1.3.1" evidence="1"/>
<dbReference type="PANTHER" id="PTHR11596:SF5">
    <property type="entry name" value="ALKALINE PHOSPHATASE"/>
    <property type="match status" value="1"/>
</dbReference>
<evidence type="ECO:0000256" key="1">
    <source>
        <dbReference type="ARBA" id="ARBA00012647"/>
    </source>
</evidence>
<dbReference type="InterPro" id="IPR017850">
    <property type="entry name" value="Alkaline_phosphatase_core_sf"/>
</dbReference>
<keyword evidence="5" id="KW-1185">Reference proteome</keyword>
<evidence type="ECO:0000256" key="3">
    <source>
        <dbReference type="SAM" id="MobiDB-lite"/>
    </source>
</evidence>
<dbReference type="Pfam" id="PF00245">
    <property type="entry name" value="Alk_phosphatase"/>
    <property type="match status" value="2"/>
</dbReference>
<keyword evidence="2" id="KW-0597">Phosphoprotein</keyword>
<comment type="caution">
    <text evidence="4">The sequence shown here is derived from an EMBL/GenBank/DDBJ whole genome shotgun (WGS) entry which is preliminary data.</text>
</comment>
<accession>A0ABN8MP83</accession>
<reference evidence="4 5" key="1">
    <citation type="submission" date="2022-05" db="EMBL/GenBank/DDBJ databases">
        <authorList>
            <consortium name="Genoscope - CEA"/>
            <person name="William W."/>
        </authorList>
    </citation>
    <scope>NUCLEOTIDE SEQUENCE [LARGE SCALE GENOMIC DNA]</scope>
</reference>
<dbReference type="InterPro" id="IPR001952">
    <property type="entry name" value="Alkaline_phosphatase"/>
</dbReference>
<organism evidence="4 5">
    <name type="scientific">Porites lobata</name>
    <dbReference type="NCBI Taxonomy" id="104759"/>
    <lineage>
        <taxon>Eukaryota</taxon>
        <taxon>Metazoa</taxon>
        <taxon>Cnidaria</taxon>
        <taxon>Anthozoa</taxon>
        <taxon>Hexacorallia</taxon>
        <taxon>Scleractinia</taxon>
        <taxon>Fungiina</taxon>
        <taxon>Poritidae</taxon>
        <taxon>Porites</taxon>
    </lineage>
</organism>
<feature type="non-terminal residue" evidence="4">
    <location>
        <position position="295"/>
    </location>
</feature>
<evidence type="ECO:0000313" key="4">
    <source>
        <dbReference type="EMBL" id="CAH3032748.1"/>
    </source>
</evidence>
<gene>
    <name evidence="4" type="ORF">PLOB_00000267</name>
</gene>
<feature type="region of interest" description="Disordered" evidence="3">
    <location>
        <begin position="10"/>
        <end position="29"/>
    </location>
</feature>
<dbReference type="Proteomes" id="UP001159405">
    <property type="component" value="Unassembled WGS sequence"/>
</dbReference>
<dbReference type="EMBL" id="CALNXK010000001">
    <property type="protein sequence ID" value="CAH3032748.1"/>
    <property type="molecule type" value="Genomic_DNA"/>
</dbReference>
<evidence type="ECO:0000256" key="2">
    <source>
        <dbReference type="ARBA" id="ARBA00022553"/>
    </source>
</evidence>
<protein>
    <recommendedName>
        <fullName evidence="1">alkaline phosphatase</fullName>
        <ecNumber evidence="1">3.1.3.1</ecNumber>
    </recommendedName>
</protein>
<dbReference type="SMART" id="SM00098">
    <property type="entry name" value="alkPPc"/>
    <property type="match status" value="1"/>
</dbReference>
<proteinExistence type="predicted"/>
<feature type="non-terminal residue" evidence="4">
    <location>
        <position position="1"/>
    </location>
</feature>
<evidence type="ECO:0000313" key="5">
    <source>
        <dbReference type="Proteomes" id="UP001159405"/>
    </source>
</evidence>
<name>A0ABN8MP83_9CNID</name>
<dbReference type="SUPFAM" id="SSF53649">
    <property type="entry name" value="Alkaline phosphatase-like"/>
    <property type="match status" value="1"/>
</dbReference>
<sequence>QWSRSCIRGRRGEMMSQDHTDPKYQGETGERLDGRNLINEWVNKHSNSLCVWKKTAFDQIDVEKTDHVMGEVSLRTLYTRKNELNHTLTPRTTRLYRNEIPMHFTYEIETNGYIIIGVYLTLRKLMRFLRKKRSSRFLLLPNQITYYTLIIATADHSHVFTVGGYPKLGNPIFGVVRDIYDNKPHLGSDEKPFTTLGYANGPGGVNGSRENLTGVDTADKDFLQQATVMRYKEIHGIEDVGICADGPGAYLFHGVVKQQYIFHVMDHALCLSDSKQGTCDKHVTRGGPVTSDSSK</sequence>